<protein>
    <submittedName>
        <fullName evidence="2">Uncharacterized protein</fullName>
    </submittedName>
</protein>
<evidence type="ECO:0000313" key="2">
    <source>
        <dbReference type="EMBL" id="KAG7379326.1"/>
    </source>
</evidence>
<organism evidence="2 3">
    <name type="scientific">Phytophthora pseudosyringae</name>
    <dbReference type="NCBI Taxonomy" id="221518"/>
    <lineage>
        <taxon>Eukaryota</taxon>
        <taxon>Sar</taxon>
        <taxon>Stramenopiles</taxon>
        <taxon>Oomycota</taxon>
        <taxon>Peronosporomycetes</taxon>
        <taxon>Peronosporales</taxon>
        <taxon>Peronosporaceae</taxon>
        <taxon>Phytophthora</taxon>
    </lineage>
</organism>
<feature type="region of interest" description="Disordered" evidence="1">
    <location>
        <begin position="1"/>
        <end position="106"/>
    </location>
</feature>
<evidence type="ECO:0000256" key="1">
    <source>
        <dbReference type="SAM" id="MobiDB-lite"/>
    </source>
</evidence>
<reference evidence="2" key="1">
    <citation type="submission" date="2021-02" db="EMBL/GenBank/DDBJ databases">
        <authorList>
            <person name="Palmer J.M."/>
        </authorList>
    </citation>
    <scope>NUCLEOTIDE SEQUENCE</scope>
    <source>
        <strain evidence="2">SCRP734</strain>
    </source>
</reference>
<dbReference type="EMBL" id="JAGDFM010000355">
    <property type="protein sequence ID" value="KAG7379326.1"/>
    <property type="molecule type" value="Genomic_DNA"/>
</dbReference>
<gene>
    <name evidence="2" type="ORF">PHYPSEUDO_008727</name>
</gene>
<evidence type="ECO:0000313" key="3">
    <source>
        <dbReference type="Proteomes" id="UP000694044"/>
    </source>
</evidence>
<dbReference type="AlphaFoldDB" id="A0A8T1VEE9"/>
<comment type="caution">
    <text evidence="2">The sequence shown here is derived from an EMBL/GenBank/DDBJ whole genome shotgun (WGS) entry which is preliminary data.</text>
</comment>
<proteinExistence type="predicted"/>
<dbReference type="Proteomes" id="UP000694044">
    <property type="component" value="Unassembled WGS sequence"/>
</dbReference>
<accession>A0A8T1VEE9</accession>
<feature type="compositionally biased region" description="Polar residues" evidence="1">
    <location>
        <begin position="16"/>
        <end position="33"/>
    </location>
</feature>
<name>A0A8T1VEE9_9STRA</name>
<keyword evidence="3" id="KW-1185">Reference proteome</keyword>
<sequence length="106" mass="11138">MWGTGSKPSRYDTADDSGSANPKQPQQGHTNAESPGGACNKRQVGDQVVKPPAKMFKVGFAQEGSDNDRGNGARSGRSHCGGGGTFGTRFEGQNPALMTREGRLQN</sequence>